<accession>A0A6A6W133</accession>
<evidence type="ECO:0000256" key="5">
    <source>
        <dbReference type="ARBA" id="ARBA00023002"/>
    </source>
</evidence>
<dbReference type="GO" id="GO:0016705">
    <property type="term" value="F:oxidoreductase activity, acting on paired donors, with incorporation or reduction of molecular oxygen"/>
    <property type="evidence" value="ECO:0007669"/>
    <property type="project" value="InterPro"/>
</dbReference>
<keyword evidence="9" id="KW-1133">Transmembrane helix</keyword>
<dbReference type="GeneID" id="54485472"/>
<name>A0A6A6W133_9PEZI</name>
<dbReference type="InterPro" id="IPR002401">
    <property type="entry name" value="Cyt_P450_E_grp-I"/>
</dbReference>
<dbReference type="GO" id="GO:0020037">
    <property type="term" value="F:heme binding"/>
    <property type="evidence" value="ECO:0007669"/>
    <property type="project" value="InterPro"/>
</dbReference>
<reference evidence="10" key="1">
    <citation type="journal article" date="2020" name="Stud. Mycol.">
        <title>101 Dothideomycetes genomes: a test case for predicting lifestyles and emergence of pathogens.</title>
        <authorList>
            <person name="Haridas S."/>
            <person name="Albert R."/>
            <person name="Binder M."/>
            <person name="Bloem J."/>
            <person name="Labutti K."/>
            <person name="Salamov A."/>
            <person name="Andreopoulos B."/>
            <person name="Baker S."/>
            <person name="Barry K."/>
            <person name="Bills G."/>
            <person name="Bluhm B."/>
            <person name="Cannon C."/>
            <person name="Castanera R."/>
            <person name="Culley D."/>
            <person name="Daum C."/>
            <person name="Ezra D."/>
            <person name="Gonzalez J."/>
            <person name="Henrissat B."/>
            <person name="Kuo A."/>
            <person name="Liang C."/>
            <person name="Lipzen A."/>
            <person name="Lutzoni F."/>
            <person name="Magnuson J."/>
            <person name="Mondo S."/>
            <person name="Nolan M."/>
            <person name="Ohm R."/>
            <person name="Pangilinan J."/>
            <person name="Park H.-J."/>
            <person name="Ramirez L."/>
            <person name="Alfaro M."/>
            <person name="Sun H."/>
            <person name="Tritt A."/>
            <person name="Yoshinaga Y."/>
            <person name="Zwiers L.-H."/>
            <person name="Turgeon B."/>
            <person name="Goodwin S."/>
            <person name="Spatafora J."/>
            <person name="Crous P."/>
            <person name="Grigoriev I."/>
        </authorList>
    </citation>
    <scope>NUCLEOTIDE SEQUENCE</scope>
    <source>
        <strain evidence="10">CBS 121739</strain>
    </source>
</reference>
<evidence type="ECO:0000313" key="11">
    <source>
        <dbReference type="Proteomes" id="UP000799437"/>
    </source>
</evidence>
<evidence type="ECO:0000256" key="4">
    <source>
        <dbReference type="ARBA" id="ARBA00022723"/>
    </source>
</evidence>
<dbReference type="PRINTS" id="PR00385">
    <property type="entry name" value="P450"/>
</dbReference>
<keyword evidence="7" id="KW-0503">Monooxygenase</keyword>
<evidence type="ECO:0000256" key="2">
    <source>
        <dbReference type="ARBA" id="ARBA00005179"/>
    </source>
</evidence>
<dbReference type="AlphaFoldDB" id="A0A6A6W133"/>
<keyword evidence="4 8" id="KW-0479">Metal-binding</keyword>
<keyword evidence="9" id="KW-0472">Membrane</keyword>
<dbReference type="PRINTS" id="PR00463">
    <property type="entry name" value="EP450I"/>
</dbReference>
<dbReference type="GO" id="GO:0005506">
    <property type="term" value="F:iron ion binding"/>
    <property type="evidence" value="ECO:0007669"/>
    <property type="project" value="InterPro"/>
</dbReference>
<feature type="binding site" description="axial binding residue" evidence="8">
    <location>
        <position position="484"/>
    </location>
    <ligand>
        <name>heme</name>
        <dbReference type="ChEBI" id="CHEBI:30413"/>
    </ligand>
    <ligandPart>
        <name>Fe</name>
        <dbReference type="ChEBI" id="CHEBI:18248"/>
    </ligandPart>
</feature>
<dbReference type="InterPro" id="IPR036396">
    <property type="entry name" value="Cyt_P450_sf"/>
</dbReference>
<evidence type="ECO:0000313" key="10">
    <source>
        <dbReference type="EMBL" id="KAF2756235.1"/>
    </source>
</evidence>
<dbReference type="InterPro" id="IPR050121">
    <property type="entry name" value="Cytochrome_P450_monoxygenase"/>
</dbReference>
<dbReference type="PANTHER" id="PTHR24305">
    <property type="entry name" value="CYTOCHROME P450"/>
    <property type="match status" value="1"/>
</dbReference>
<evidence type="ECO:0000256" key="7">
    <source>
        <dbReference type="ARBA" id="ARBA00023033"/>
    </source>
</evidence>
<proteinExistence type="predicted"/>
<dbReference type="InterPro" id="IPR001128">
    <property type="entry name" value="Cyt_P450"/>
</dbReference>
<sequence>MVFSFLDHGPAWLVVLFYAVPLWLCFTAYVIYKGYKARMPFYRLREAGMPMPPWNPILGHLLVMPEILKTMPKDSQQTDAFVILSRKFGKTDSLFYLDLWPFCDPFLIVSSPSHAIQACQEHDLIKPGSLKPFFQPLAGGDNLFTMNGPTWKSSRALFSPGFNDRYLRNQTHHIVEEALVYLEVLRSHARKQDMFSLDEATLWYTMDIIGAVTFNSRLHSQTQHNELATAMRSQISWQCLNDELNPFIRWNPIRPIMQWYNGHRMNNYISKELDQRFKEWASDDKAASTRSIMNLTIADYMREGKPSKSGETADRLDNSFKSWAATQIRLFLFAGHDSTSSSICYCYYLLQHNPGAMQKLRDEHDAVLGENLTDTPKLLCDQPDLLNKLPYTEAVIKEAMRLFPAASGMRGGRPDVSLRDNDSGQLYPTDTMNIWIVHGALQRNPKYWPRPNEFLPERWLVNSSDPLHPVKGAWRPFEHGPRNCLGQTLAMLDIKVTLALTVREFDIKEVYDEWDKINPSDGIKRLEGERAYQIMNGGSHPADGYPCRVTLRK</sequence>
<gene>
    <name evidence="10" type="ORF">EJ05DRAFT_478248</name>
</gene>
<comment type="cofactor">
    <cofactor evidence="1 8">
        <name>heme</name>
        <dbReference type="ChEBI" id="CHEBI:30413"/>
    </cofactor>
</comment>
<protein>
    <submittedName>
        <fullName evidence="10">Cytochrome P450</fullName>
    </submittedName>
</protein>
<keyword evidence="11" id="KW-1185">Reference proteome</keyword>
<dbReference type="RefSeq" id="XP_033598686.1">
    <property type="nucleotide sequence ID" value="XM_033744418.1"/>
</dbReference>
<comment type="pathway">
    <text evidence="2">Secondary metabolite biosynthesis.</text>
</comment>
<dbReference type="SUPFAM" id="SSF48264">
    <property type="entry name" value="Cytochrome P450"/>
    <property type="match status" value="1"/>
</dbReference>
<keyword evidence="6 8" id="KW-0408">Iron</keyword>
<keyword evidence="5" id="KW-0560">Oxidoreductase</keyword>
<dbReference type="Gene3D" id="1.10.630.10">
    <property type="entry name" value="Cytochrome P450"/>
    <property type="match status" value="1"/>
</dbReference>
<evidence type="ECO:0000256" key="8">
    <source>
        <dbReference type="PIRSR" id="PIRSR602401-1"/>
    </source>
</evidence>
<keyword evidence="3 8" id="KW-0349">Heme</keyword>
<dbReference type="Pfam" id="PF00067">
    <property type="entry name" value="p450"/>
    <property type="match status" value="1"/>
</dbReference>
<organism evidence="10 11">
    <name type="scientific">Pseudovirgaria hyperparasitica</name>
    <dbReference type="NCBI Taxonomy" id="470096"/>
    <lineage>
        <taxon>Eukaryota</taxon>
        <taxon>Fungi</taxon>
        <taxon>Dikarya</taxon>
        <taxon>Ascomycota</taxon>
        <taxon>Pezizomycotina</taxon>
        <taxon>Dothideomycetes</taxon>
        <taxon>Dothideomycetes incertae sedis</taxon>
        <taxon>Acrospermales</taxon>
        <taxon>Acrospermaceae</taxon>
        <taxon>Pseudovirgaria</taxon>
    </lineage>
</organism>
<feature type="transmembrane region" description="Helical" evidence="9">
    <location>
        <begin position="12"/>
        <end position="32"/>
    </location>
</feature>
<keyword evidence="9" id="KW-0812">Transmembrane</keyword>
<dbReference type="OrthoDB" id="10029320at2759"/>
<dbReference type="CDD" id="cd11051">
    <property type="entry name" value="CYP59-like"/>
    <property type="match status" value="1"/>
</dbReference>
<dbReference type="Proteomes" id="UP000799437">
    <property type="component" value="Unassembled WGS sequence"/>
</dbReference>
<dbReference type="PANTHER" id="PTHR24305:SF107">
    <property type="entry name" value="P450, PUTATIVE (EUROFUNG)-RELATED"/>
    <property type="match status" value="1"/>
</dbReference>
<dbReference type="EMBL" id="ML996576">
    <property type="protein sequence ID" value="KAF2756235.1"/>
    <property type="molecule type" value="Genomic_DNA"/>
</dbReference>
<evidence type="ECO:0000256" key="6">
    <source>
        <dbReference type="ARBA" id="ARBA00023004"/>
    </source>
</evidence>
<evidence type="ECO:0000256" key="1">
    <source>
        <dbReference type="ARBA" id="ARBA00001971"/>
    </source>
</evidence>
<evidence type="ECO:0000256" key="9">
    <source>
        <dbReference type="SAM" id="Phobius"/>
    </source>
</evidence>
<evidence type="ECO:0000256" key="3">
    <source>
        <dbReference type="ARBA" id="ARBA00022617"/>
    </source>
</evidence>
<dbReference type="GO" id="GO:0004497">
    <property type="term" value="F:monooxygenase activity"/>
    <property type="evidence" value="ECO:0007669"/>
    <property type="project" value="UniProtKB-KW"/>
</dbReference>